<name>A0A5J4PSJ8_9ZZZZ</name>
<evidence type="ECO:0000313" key="2">
    <source>
        <dbReference type="EMBL" id="KAA6311273.1"/>
    </source>
</evidence>
<proteinExistence type="predicted"/>
<organism evidence="2">
    <name type="scientific">termite gut metagenome</name>
    <dbReference type="NCBI Taxonomy" id="433724"/>
    <lineage>
        <taxon>unclassified sequences</taxon>
        <taxon>metagenomes</taxon>
        <taxon>organismal metagenomes</taxon>
    </lineage>
</organism>
<reference evidence="2" key="1">
    <citation type="submission" date="2019-03" db="EMBL/GenBank/DDBJ databases">
        <title>Single cell metagenomics reveals metabolic interactions within the superorganism composed of flagellate Streblomastix strix and complex community of Bacteroidetes bacteria on its surface.</title>
        <authorList>
            <person name="Treitli S.C."/>
            <person name="Kolisko M."/>
            <person name="Husnik F."/>
            <person name="Keeling P."/>
            <person name="Hampl V."/>
        </authorList>
    </citation>
    <scope>NUCLEOTIDE SEQUENCE</scope>
    <source>
        <strain evidence="2">STM</strain>
    </source>
</reference>
<gene>
    <name evidence="2" type="ORF">EZS27_037563</name>
</gene>
<dbReference type="EMBL" id="SNRY01007018">
    <property type="protein sequence ID" value="KAA6311273.1"/>
    <property type="molecule type" value="Genomic_DNA"/>
</dbReference>
<dbReference type="InterPro" id="IPR025246">
    <property type="entry name" value="IS30-like_HTH"/>
</dbReference>
<comment type="caution">
    <text evidence="2">The sequence shown here is derived from an EMBL/GenBank/DDBJ whole genome shotgun (WGS) entry which is preliminary data.</text>
</comment>
<accession>A0A5J4PSJ8</accession>
<dbReference type="Pfam" id="PF13936">
    <property type="entry name" value="HTH_38"/>
    <property type="match status" value="1"/>
</dbReference>
<feature type="domain" description="Transposase IS30-like HTH" evidence="1">
    <location>
        <begin position="5"/>
        <end position="46"/>
    </location>
</feature>
<dbReference type="AlphaFoldDB" id="A0A5J4PSJ8"/>
<evidence type="ECO:0000259" key="1">
    <source>
        <dbReference type="Pfam" id="PF13936"/>
    </source>
</evidence>
<feature type="non-terminal residue" evidence="2">
    <location>
        <position position="51"/>
    </location>
</feature>
<protein>
    <recommendedName>
        <fullName evidence="1">Transposase IS30-like HTH domain-containing protein</fullName>
    </recommendedName>
</protein>
<sequence>MKNKKHLTREQRYQIEALLVAKKSQKEIALIIGKDKSVLSRELKRNSHKRG</sequence>